<comment type="caution">
    <text evidence="1">The sequence shown here is derived from an EMBL/GenBank/DDBJ whole genome shotgun (WGS) entry which is preliminary data.</text>
</comment>
<dbReference type="Gene3D" id="2.30.110.20">
    <property type="entry name" value="Hcp1-like"/>
    <property type="match status" value="1"/>
</dbReference>
<dbReference type="InterPro" id="IPR008514">
    <property type="entry name" value="T6SS_Hcp"/>
</dbReference>
<keyword evidence="2" id="KW-1185">Reference proteome</keyword>
<gene>
    <name evidence="1" type="ORF">DB31_5589</name>
</gene>
<accession>A0A085WS84</accession>
<dbReference type="Proteomes" id="UP000028725">
    <property type="component" value="Unassembled WGS sequence"/>
</dbReference>
<sequence length="163" mass="18145">MAETVHLFLKANGTDIKGESTQVSLGRQDSIECVYYEQAVITAREAGSGIATGRRQYQPLLVRKRIDKSSPLLMKALCENQAIDATFKFFRPNPTGDGTTEQFYTVGFKKGRIASIKQVVPDTIVPASSTEPPLEEVTFVFHTIGWTYTNGGVTHEDTWDQQR</sequence>
<reference evidence="1 2" key="1">
    <citation type="submission" date="2014-04" db="EMBL/GenBank/DDBJ databases">
        <title>Genome assembly of Hyalangium minutum DSM 14724.</title>
        <authorList>
            <person name="Sharma G."/>
            <person name="Subramanian S."/>
        </authorList>
    </citation>
    <scope>NUCLEOTIDE SEQUENCE [LARGE SCALE GENOMIC DNA]</scope>
    <source>
        <strain evidence="1 2">DSM 14724</strain>
    </source>
</reference>
<protein>
    <submittedName>
        <fullName evidence="1">Hcp</fullName>
    </submittedName>
</protein>
<evidence type="ECO:0000313" key="2">
    <source>
        <dbReference type="Proteomes" id="UP000028725"/>
    </source>
</evidence>
<dbReference type="RefSeq" id="WP_044185728.1">
    <property type="nucleotide sequence ID" value="NZ_JMCB01000003.1"/>
</dbReference>
<dbReference type="InterPro" id="IPR052947">
    <property type="entry name" value="T6SS_Hcp1_domain"/>
</dbReference>
<proteinExistence type="predicted"/>
<dbReference type="OrthoDB" id="119701at2"/>
<dbReference type="EMBL" id="JMCB01000003">
    <property type="protein sequence ID" value="KFE70547.1"/>
    <property type="molecule type" value="Genomic_DNA"/>
</dbReference>
<dbReference type="PANTHER" id="PTHR34319:SF7">
    <property type="entry name" value="HNH ENDONUCLEASE DOMAIN-CONTAINING PROTEIN"/>
    <property type="match status" value="1"/>
</dbReference>
<name>A0A085WS84_9BACT</name>
<dbReference type="STRING" id="394096.DB31_5589"/>
<dbReference type="PATRIC" id="fig|394096.3.peg.2068"/>
<dbReference type="NCBIfam" id="TIGR03344">
    <property type="entry name" value="VI_effect_Hcp1"/>
    <property type="match status" value="1"/>
</dbReference>
<dbReference type="SUPFAM" id="SSF141452">
    <property type="entry name" value="Hcp1-like"/>
    <property type="match status" value="1"/>
</dbReference>
<dbReference type="AlphaFoldDB" id="A0A085WS84"/>
<organism evidence="1 2">
    <name type="scientific">Hyalangium minutum</name>
    <dbReference type="NCBI Taxonomy" id="394096"/>
    <lineage>
        <taxon>Bacteria</taxon>
        <taxon>Pseudomonadati</taxon>
        <taxon>Myxococcota</taxon>
        <taxon>Myxococcia</taxon>
        <taxon>Myxococcales</taxon>
        <taxon>Cystobacterineae</taxon>
        <taxon>Archangiaceae</taxon>
        <taxon>Hyalangium</taxon>
    </lineage>
</organism>
<dbReference type="Pfam" id="PF05638">
    <property type="entry name" value="T6SS_HCP"/>
    <property type="match status" value="1"/>
</dbReference>
<dbReference type="PANTHER" id="PTHR34319">
    <property type="entry name" value="MAJOR EXPORTED PROTEIN"/>
    <property type="match status" value="1"/>
</dbReference>
<evidence type="ECO:0000313" key="1">
    <source>
        <dbReference type="EMBL" id="KFE70547.1"/>
    </source>
</evidence>
<dbReference type="InterPro" id="IPR036624">
    <property type="entry name" value="Hcp1-lik_sf"/>
</dbReference>